<feature type="chain" id="PRO_5047138625" description="Lipoprotein" evidence="2">
    <location>
        <begin position="24"/>
        <end position="205"/>
    </location>
</feature>
<sequence length="205" mass="20947">MSTGTLRPVAAVVALAASGLLLAGCSGDAGEAAASDASTSPTPAEVASETAVPEPSADPADDAGAGDAGEAETEASADTVRGTAVVAGVEYELHDVRRCEPTDVDQVDRELELTARGVMPEGEGHDGGDWVQIDVYVQQIAGMDFDQVSWAGPEGVFGTNDATEVTYSGERVSGTAAMVDGLTQTETLTVAYDIEVPDEIIDCRP</sequence>
<comment type="caution">
    <text evidence="3">The sequence shown here is derived from an EMBL/GenBank/DDBJ whole genome shotgun (WGS) entry which is preliminary data.</text>
</comment>
<evidence type="ECO:0000313" key="4">
    <source>
        <dbReference type="Proteomes" id="UP001172708"/>
    </source>
</evidence>
<feature type="compositionally biased region" description="Low complexity" evidence="1">
    <location>
        <begin position="27"/>
        <end position="44"/>
    </location>
</feature>
<dbReference type="PROSITE" id="PS51257">
    <property type="entry name" value="PROKAR_LIPOPROTEIN"/>
    <property type="match status" value="1"/>
</dbReference>
<evidence type="ECO:0000256" key="2">
    <source>
        <dbReference type="SAM" id="SignalP"/>
    </source>
</evidence>
<keyword evidence="4" id="KW-1185">Reference proteome</keyword>
<gene>
    <name evidence="3" type="ORF">QQX02_08220</name>
</gene>
<organism evidence="3 4">
    <name type="scientific">Demequina muriae</name>
    <dbReference type="NCBI Taxonomy" id="3051664"/>
    <lineage>
        <taxon>Bacteria</taxon>
        <taxon>Bacillati</taxon>
        <taxon>Actinomycetota</taxon>
        <taxon>Actinomycetes</taxon>
        <taxon>Micrococcales</taxon>
        <taxon>Demequinaceae</taxon>
        <taxon>Demequina</taxon>
    </lineage>
</organism>
<dbReference type="RefSeq" id="WP_301142367.1">
    <property type="nucleotide sequence ID" value="NZ_JAUHQA010000001.1"/>
</dbReference>
<reference evidence="3" key="1">
    <citation type="submission" date="2023-06" db="EMBL/GenBank/DDBJ databases">
        <title>Egi l300058.</title>
        <authorList>
            <person name="Gao L."/>
            <person name="Fang B.-Z."/>
            <person name="Li W.-J."/>
        </authorList>
    </citation>
    <scope>NUCLEOTIDE SEQUENCE</scope>
    <source>
        <strain evidence="3">EGI L300058</strain>
    </source>
</reference>
<keyword evidence="2" id="KW-0732">Signal</keyword>
<dbReference type="EMBL" id="JAUHQA010000001">
    <property type="protein sequence ID" value="MDN4480902.1"/>
    <property type="molecule type" value="Genomic_DNA"/>
</dbReference>
<feature type="region of interest" description="Disordered" evidence="1">
    <location>
        <begin position="27"/>
        <end position="81"/>
    </location>
</feature>
<feature type="signal peptide" evidence="2">
    <location>
        <begin position="1"/>
        <end position="23"/>
    </location>
</feature>
<evidence type="ECO:0000256" key="1">
    <source>
        <dbReference type="SAM" id="MobiDB-lite"/>
    </source>
</evidence>
<protein>
    <recommendedName>
        <fullName evidence="5">Lipoprotein</fullName>
    </recommendedName>
</protein>
<evidence type="ECO:0000313" key="3">
    <source>
        <dbReference type="EMBL" id="MDN4480902.1"/>
    </source>
</evidence>
<dbReference type="Proteomes" id="UP001172708">
    <property type="component" value="Unassembled WGS sequence"/>
</dbReference>
<name>A0ABT8GHI2_9MICO</name>
<evidence type="ECO:0008006" key="5">
    <source>
        <dbReference type="Google" id="ProtNLM"/>
    </source>
</evidence>
<accession>A0ABT8GHI2</accession>
<feature type="compositionally biased region" description="Low complexity" evidence="1">
    <location>
        <begin position="53"/>
        <end position="65"/>
    </location>
</feature>
<proteinExistence type="predicted"/>